<accession>A0A379LK96</accession>
<keyword evidence="1" id="KW-0472">Membrane</keyword>
<name>A0A379LK96_9GAMM</name>
<evidence type="ECO:0000256" key="1">
    <source>
        <dbReference type="SAM" id="Phobius"/>
    </source>
</evidence>
<dbReference type="EMBL" id="UGVC01000001">
    <property type="protein sequence ID" value="SUD90182.1"/>
    <property type="molecule type" value="Genomic_DNA"/>
</dbReference>
<protein>
    <submittedName>
        <fullName evidence="2">Uncharacterized protein</fullName>
    </submittedName>
</protein>
<evidence type="ECO:0000313" key="3">
    <source>
        <dbReference type="Proteomes" id="UP000254123"/>
    </source>
</evidence>
<keyword evidence="3" id="KW-1185">Reference proteome</keyword>
<dbReference type="Proteomes" id="UP000254123">
    <property type="component" value="Unassembled WGS sequence"/>
</dbReference>
<proteinExistence type="predicted"/>
<evidence type="ECO:0000313" key="2">
    <source>
        <dbReference type="EMBL" id="SUD90182.1"/>
    </source>
</evidence>
<organism evidence="2 3">
    <name type="scientific">Psychrobacter phenylpyruvicus</name>
    <dbReference type="NCBI Taxonomy" id="29432"/>
    <lineage>
        <taxon>Bacteria</taxon>
        <taxon>Pseudomonadati</taxon>
        <taxon>Pseudomonadota</taxon>
        <taxon>Gammaproteobacteria</taxon>
        <taxon>Moraxellales</taxon>
        <taxon>Moraxellaceae</taxon>
        <taxon>Psychrobacter</taxon>
    </lineage>
</organism>
<sequence length="101" mass="11737">MLNRKYEGIVTIISIGFNILMSAIISTSFKDGFEFDWYFFLLFAVVLTFVSNAIKNYFYGREFQVYLSTVKASDSQASRIVGVIFAIFFYLFFLYIGFFGE</sequence>
<keyword evidence="1" id="KW-0812">Transmembrane</keyword>
<gene>
    <name evidence="2" type="ORF">NCTC10526_00501</name>
</gene>
<feature type="transmembrane region" description="Helical" evidence="1">
    <location>
        <begin position="7"/>
        <end position="25"/>
    </location>
</feature>
<keyword evidence="1" id="KW-1133">Transmembrane helix</keyword>
<feature type="transmembrane region" description="Helical" evidence="1">
    <location>
        <begin position="37"/>
        <end position="59"/>
    </location>
</feature>
<dbReference type="AlphaFoldDB" id="A0A379LK96"/>
<feature type="transmembrane region" description="Helical" evidence="1">
    <location>
        <begin position="80"/>
        <end position="100"/>
    </location>
</feature>
<reference evidence="2 3" key="1">
    <citation type="submission" date="2018-06" db="EMBL/GenBank/DDBJ databases">
        <authorList>
            <consortium name="Pathogen Informatics"/>
            <person name="Doyle S."/>
        </authorList>
    </citation>
    <scope>NUCLEOTIDE SEQUENCE [LARGE SCALE GENOMIC DNA]</scope>
    <source>
        <strain evidence="2 3">NCTC10526</strain>
    </source>
</reference>